<dbReference type="InterPro" id="IPR002549">
    <property type="entry name" value="AI-2E-like"/>
</dbReference>
<dbReference type="AlphaFoldDB" id="A0A559J4B7"/>
<evidence type="ECO:0000256" key="1">
    <source>
        <dbReference type="ARBA" id="ARBA00004651"/>
    </source>
</evidence>
<feature type="transmembrane region" description="Helical" evidence="8">
    <location>
        <begin position="36"/>
        <end position="54"/>
    </location>
</feature>
<feature type="transmembrane region" description="Helical" evidence="8">
    <location>
        <begin position="321"/>
        <end position="352"/>
    </location>
</feature>
<sequence>MFKDRKTLYYIGLFIIFLALYKVIDNAEHVWKGFQTILSLLTPFFIAFFIAYLLRPLINWLERTVLAKLRFRRVISMLIVYAVVLGTIVLGLTIVIPTVIGSISSLVQALPKFLVDIEKWMRTNVFETDWFIQSGIGAEVEAYLKTKTTKIGQIIQSNLNMLVGGIVSFSSILLNLVIGLIVSAYLLVDKEKFAAGSQKLLHGFMSDKRAKGVIEYTKSVDRVFSQYFVGLILDALVIGTIVFIGLFLMGTPFALLIALIVMITNVIPYVGPFVGMLACGFILLMVEPSKALWATLFIFAVQQMDAYYINPKIMGGKVGVGPIWIILAVFVGGGLFGIMGMFVAVPVIAVIITSINSYVDRQISSRLEP</sequence>
<feature type="transmembrane region" description="Helical" evidence="8">
    <location>
        <begin position="291"/>
        <end position="309"/>
    </location>
</feature>
<evidence type="ECO:0000256" key="8">
    <source>
        <dbReference type="SAM" id="Phobius"/>
    </source>
</evidence>
<feature type="transmembrane region" description="Helical" evidence="8">
    <location>
        <begin position="166"/>
        <end position="188"/>
    </location>
</feature>
<keyword evidence="6 8" id="KW-1133">Transmembrane helix</keyword>
<gene>
    <name evidence="9" type="ORF">FPZ44_08985</name>
</gene>
<name>A0A559J4B7_9BACL</name>
<accession>A0A559J4B7</accession>
<dbReference type="GO" id="GO:0005886">
    <property type="term" value="C:plasma membrane"/>
    <property type="evidence" value="ECO:0007669"/>
    <property type="project" value="UniProtKB-SubCell"/>
</dbReference>
<feature type="transmembrane region" description="Helical" evidence="8">
    <location>
        <begin position="7"/>
        <end position="24"/>
    </location>
</feature>
<dbReference type="EMBL" id="VNJK01000001">
    <property type="protein sequence ID" value="TVX94656.1"/>
    <property type="molecule type" value="Genomic_DNA"/>
</dbReference>
<keyword evidence="10" id="KW-1185">Reference proteome</keyword>
<evidence type="ECO:0000256" key="4">
    <source>
        <dbReference type="ARBA" id="ARBA00022475"/>
    </source>
</evidence>
<evidence type="ECO:0000256" key="2">
    <source>
        <dbReference type="ARBA" id="ARBA00009773"/>
    </source>
</evidence>
<dbReference type="PANTHER" id="PTHR21716:SF53">
    <property type="entry name" value="PERMEASE PERM-RELATED"/>
    <property type="match status" value="1"/>
</dbReference>
<proteinExistence type="inferred from homology"/>
<feature type="transmembrane region" description="Helical" evidence="8">
    <location>
        <begin position="255"/>
        <end position="284"/>
    </location>
</feature>
<comment type="subcellular location">
    <subcellularLocation>
        <location evidence="1">Cell membrane</location>
        <topology evidence="1">Multi-pass membrane protein</topology>
    </subcellularLocation>
</comment>
<evidence type="ECO:0000256" key="3">
    <source>
        <dbReference type="ARBA" id="ARBA00022448"/>
    </source>
</evidence>
<evidence type="ECO:0000256" key="6">
    <source>
        <dbReference type="ARBA" id="ARBA00022989"/>
    </source>
</evidence>
<keyword evidence="5 8" id="KW-0812">Transmembrane</keyword>
<keyword evidence="4" id="KW-1003">Cell membrane</keyword>
<feature type="transmembrane region" description="Helical" evidence="8">
    <location>
        <begin position="227"/>
        <end position="249"/>
    </location>
</feature>
<keyword evidence="3" id="KW-0813">Transport</keyword>
<dbReference type="Pfam" id="PF01594">
    <property type="entry name" value="AI-2E_transport"/>
    <property type="match status" value="1"/>
</dbReference>
<dbReference type="PANTHER" id="PTHR21716">
    <property type="entry name" value="TRANSMEMBRANE PROTEIN"/>
    <property type="match status" value="1"/>
</dbReference>
<dbReference type="GO" id="GO:0055085">
    <property type="term" value="P:transmembrane transport"/>
    <property type="evidence" value="ECO:0007669"/>
    <property type="project" value="TreeGrafter"/>
</dbReference>
<evidence type="ECO:0000313" key="9">
    <source>
        <dbReference type="EMBL" id="TVX94656.1"/>
    </source>
</evidence>
<reference evidence="9 10" key="1">
    <citation type="submission" date="2019-07" db="EMBL/GenBank/DDBJ databases">
        <authorList>
            <person name="Kim J."/>
        </authorList>
    </citation>
    <scope>NUCLEOTIDE SEQUENCE [LARGE SCALE GENOMIC DNA]</scope>
    <source>
        <strain evidence="9 10">N4</strain>
    </source>
</reference>
<comment type="similarity">
    <text evidence="2">Belongs to the autoinducer-2 exporter (AI-2E) (TC 2.A.86) family.</text>
</comment>
<organism evidence="9 10">
    <name type="scientific">Paenibacillus agilis</name>
    <dbReference type="NCBI Taxonomy" id="3020863"/>
    <lineage>
        <taxon>Bacteria</taxon>
        <taxon>Bacillati</taxon>
        <taxon>Bacillota</taxon>
        <taxon>Bacilli</taxon>
        <taxon>Bacillales</taxon>
        <taxon>Paenibacillaceae</taxon>
        <taxon>Paenibacillus</taxon>
    </lineage>
</organism>
<feature type="transmembrane region" description="Helical" evidence="8">
    <location>
        <begin position="75"/>
        <end position="100"/>
    </location>
</feature>
<comment type="caution">
    <text evidence="9">The sequence shown here is derived from an EMBL/GenBank/DDBJ whole genome shotgun (WGS) entry which is preliminary data.</text>
</comment>
<protein>
    <submittedName>
        <fullName evidence="9">AI-2E family transporter</fullName>
    </submittedName>
</protein>
<dbReference type="OrthoDB" id="9793390at2"/>
<evidence type="ECO:0000256" key="5">
    <source>
        <dbReference type="ARBA" id="ARBA00022692"/>
    </source>
</evidence>
<evidence type="ECO:0000256" key="7">
    <source>
        <dbReference type="ARBA" id="ARBA00023136"/>
    </source>
</evidence>
<keyword evidence="7 8" id="KW-0472">Membrane</keyword>
<dbReference type="Proteomes" id="UP000318102">
    <property type="component" value="Unassembled WGS sequence"/>
</dbReference>
<evidence type="ECO:0000313" key="10">
    <source>
        <dbReference type="Proteomes" id="UP000318102"/>
    </source>
</evidence>